<evidence type="ECO:0000259" key="1">
    <source>
        <dbReference type="Pfam" id="PF00149"/>
    </source>
</evidence>
<reference evidence="2" key="1">
    <citation type="submission" date="2022-10" db="EMBL/GenBank/DDBJ databases">
        <title>Chryseobacterium babae sp. nov. isolated from the gut of the beetle Oryctes rhinoceros, and Chryseobacterium kimseyorum sp. nov., isolated from a stick insect rearing cage.</title>
        <authorList>
            <person name="Shelomi M."/>
            <person name="Han C.-J."/>
            <person name="Chen W.-M."/>
            <person name="Chen H.-K."/>
            <person name="Liaw S.-J."/>
            <person name="Muhle E."/>
            <person name="Clermont D."/>
        </authorList>
    </citation>
    <scope>NUCLEOTIDE SEQUENCE</scope>
    <source>
        <strain evidence="2">09-1422</strain>
    </source>
</reference>
<name>A0ABT3I3Z6_9FLAO</name>
<dbReference type="Gene3D" id="3.60.21.10">
    <property type="match status" value="1"/>
</dbReference>
<dbReference type="EMBL" id="JAPDHW010000030">
    <property type="protein sequence ID" value="MCW3170804.1"/>
    <property type="molecule type" value="Genomic_DNA"/>
</dbReference>
<protein>
    <submittedName>
        <fullName evidence="2">Metallophosphoesterase</fullName>
    </submittedName>
</protein>
<keyword evidence="3" id="KW-1185">Reference proteome</keyword>
<evidence type="ECO:0000313" key="3">
    <source>
        <dbReference type="Proteomes" id="UP001163731"/>
    </source>
</evidence>
<dbReference type="PANTHER" id="PTHR42850:SF2">
    <property type="entry name" value="BLL5683 PROTEIN"/>
    <property type="match status" value="1"/>
</dbReference>
<dbReference type="SUPFAM" id="SSF56300">
    <property type="entry name" value="Metallo-dependent phosphatases"/>
    <property type="match status" value="1"/>
</dbReference>
<organism evidence="2 3">
    <name type="scientific">Chryseobacterium kimseyorum</name>
    <dbReference type="NCBI Taxonomy" id="2984028"/>
    <lineage>
        <taxon>Bacteria</taxon>
        <taxon>Pseudomonadati</taxon>
        <taxon>Bacteroidota</taxon>
        <taxon>Flavobacteriia</taxon>
        <taxon>Flavobacteriales</taxon>
        <taxon>Weeksellaceae</taxon>
        <taxon>Chryseobacterium group</taxon>
        <taxon>Chryseobacterium</taxon>
    </lineage>
</organism>
<dbReference type="Proteomes" id="UP001163731">
    <property type="component" value="Unassembled WGS sequence"/>
</dbReference>
<dbReference type="InterPro" id="IPR050126">
    <property type="entry name" value="Ap4A_hydrolase"/>
</dbReference>
<accession>A0ABT3I3Z6</accession>
<sequence length="219" mass="25427">MRVLVFGDVHGNLIALEKLFKIEKDSYDQFVCHGDIVNYGPWTNECLEFLSQQENGVFLKGNHEEYYLEKYYPGSNEVAKSFFDFCIPQFDDKFIPTISKFEKNHSIGNFKITHSIEGLYIFKDTNIENLNFEDNTIVGHSHQQFHRVNNGKNLYNTGSLGQNRALLDVANYLIVDTEKNTVELKSFIFDIQKVISKMELSTYPSICLNYYKSKNTINK</sequence>
<evidence type="ECO:0000313" key="2">
    <source>
        <dbReference type="EMBL" id="MCW3170804.1"/>
    </source>
</evidence>
<gene>
    <name evidence="2" type="ORF">OMO38_19920</name>
</gene>
<dbReference type="PANTHER" id="PTHR42850">
    <property type="entry name" value="METALLOPHOSPHOESTERASE"/>
    <property type="match status" value="1"/>
</dbReference>
<dbReference type="InterPro" id="IPR011152">
    <property type="entry name" value="Pesterase_MJ0912"/>
</dbReference>
<dbReference type="Pfam" id="PF00149">
    <property type="entry name" value="Metallophos"/>
    <property type="match status" value="1"/>
</dbReference>
<comment type="caution">
    <text evidence="2">The sequence shown here is derived from an EMBL/GenBank/DDBJ whole genome shotgun (WGS) entry which is preliminary data.</text>
</comment>
<feature type="domain" description="Calcineurin-like phosphoesterase" evidence="1">
    <location>
        <begin position="1"/>
        <end position="102"/>
    </location>
</feature>
<dbReference type="PIRSF" id="PIRSF000883">
    <property type="entry name" value="Pesterase_MJ0912"/>
    <property type="match status" value="1"/>
</dbReference>
<dbReference type="RefSeq" id="WP_264751931.1">
    <property type="nucleotide sequence ID" value="NZ_JAPDHW010000030.1"/>
</dbReference>
<dbReference type="InterPro" id="IPR029052">
    <property type="entry name" value="Metallo-depent_PP-like"/>
</dbReference>
<dbReference type="InterPro" id="IPR004843">
    <property type="entry name" value="Calcineurin-like_PHP"/>
</dbReference>
<proteinExistence type="predicted"/>